<dbReference type="GO" id="GO:0005524">
    <property type="term" value="F:ATP binding"/>
    <property type="evidence" value="ECO:0007669"/>
    <property type="project" value="UniProtKB-KW"/>
</dbReference>
<evidence type="ECO:0000313" key="13">
    <source>
        <dbReference type="Proteomes" id="UP000031938"/>
    </source>
</evidence>
<name>A0A0C2RQ68_9BACL</name>
<evidence type="ECO:0000256" key="10">
    <source>
        <dbReference type="ARBA" id="ARBA00023264"/>
    </source>
</evidence>
<reference evidence="12 13" key="1">
    <citation type="submission" date="2015-01" db="EMBL/GenBank/DDBJ databases">
        <title>Genome sequencing of Jeotgalibacillus soli.</title>
        <authorList>
            <person name="Goh K.M."/>
            <person name="Chan K.-G."/>
            <person name="Yaakop A.S."/>
            <person name="Ee R."/>
            <person name="Gan H.M."/>
            <person name="Chan C.S."/>
        </authorList>
    </citation>
    <scope>NUCLEOTIDE SEQUENCE [LARGE SCALE GENOMIC DNA]</scope>
    <source>
        <strain evidence="12 13">P9</strain>
    </source>
</reference>
<dbReference type="InterPro" id="IPR016064">
    <property type="entry name" value="NAD/diacylglycerol_kinase_sf"/>
</dbReference>
<accession>A0A0C2RQ68</accession>
<dbReference type="GO" id="GO:0016301">
    <property type="term" value="F:kinase activity"/>
    <property type="evidence" value="ECO:0007669"/>
    <property type="project" value="UniProtKB-KW"/>
</dbReference>
<dbReference type="PANTHER" id="PTHR12358:SF54">
    <property type="entry name" value="SPHINGOSINE KINASE RELATED PROTEIN"/>
    <property type="match status" value="1"/>
</dbReference>
<dbReference type="GO" id="GO:0008654">
    <property type="term" value="P:phospholipid biosynthetic process"/>
    <property type="evidence" value="ECO:0007669"/>
    <property type="project" value="UniProtKB-KW"/>
</dbReference>
<evidence type="ECO:0000256" key="4">
    <source>
        <dbReference type="ARBA" id="ARBA00022679"/>
    </source>
</evidence>
<dbReference type="Pfam" id="PF19279">
    <property type="entry name" value="YegS_C"/>
    <property type="match status" value="1"/>
</dbReference>
<dbReference type="InterPro" id="IPR045540">
    <property type="entry name" value="YegS/DAGK_C"/>
</dbReference>
<dbReference type="EMBL" id="JXRP01000020">
    <property type="protein sequence ID" value="KIL43899.1"/>
    <property type="molecule type" value="Genomic_DNA"/>
</dbReference>
<keyword evidence="10" id="KW-1208">Phospholipid metabolism</keyword>
<feature type="domain" description="DAGKc" evidence="11">
    <location>
        <begin position="1"/>
        <end position="134"/>
    </location>
</feature>
<keyword evidence="6" id="KW-0418">Kinase</keyword>
<evidence type="ECO:0000256" key="2">
    <source>
        <dbReference type="ARBA" id="ARBA00005983"/>
    </source>
</evidence>
<dbReference type="PANTHER" id="PTHR12358">
    <property type="entry name" value="SPHINGOSINE KINASE"/>
    <property type="match status" value="1"/>
</dbReference>
<dbReference type="PATRIC" id="fig|889306.3.peg.3739"/>
<evidence type="ECO:0000256" key="7">
    <source>
        <dbReference type="ARBA" id="ARBA00022840"/>
    </source>
</evidence>
<dbReference type="OrthoDB" id="9786026at2"/>
<keyword evidence="4" id="KW-0808">Transferase</keyword>
<evidence type="ECO:0000256" key="1">
    <source>
        <dbReference type="ARBA" id="ARBA00001946"/>
    </source>
</evidence>
<gene>
    <name evidence="12" type="ORF">KP78_37230</name>
</gene>
<keyword evidence="3" id="KW-0444">Lipid biosynthesis</keyword>
<evidence type="ECO:0000256" key="6">
    <source>
        <dbReference type="ARBA" id="ARBA00022777"/>
    </source>
</evidence>
<keyword evidence="9" id="KW-0594">Phospholipid biosynthesis</keyword>
<organism evidence="12 13">
    <name type="scientific">Jeotgalibacillus soli</name>
    <dbReference type="NCBI Taxonomy" id="889306"/>
    <lineage>
        <taxon>Bacteria</taxon>
        <taxon>Bacillati</taxon>
        <taxon>Bacillota</taxon>
        <taxon>Bacilli</taxon>
        <taxon>Bacillales</taxon>
        <taxon>Caryophanaceae</taxon>
        <taxon>Jeotgalibacillus</taxon>
    </lineage>
</organism>
<dbReference type="Gene3D" id="2.60.200.40">
    <property type="match status" value="1"/>
</dbReference>
<evidence type="ECO:0000259" key="11">
    <source>
        <dbReference type="PROSITE" id="PS50146"/>
    </source>
</evidence>
<sequence>MKKILVINPKAKNGKALQYFHSIESICKKEGIETWITESPGDASEKIRAWCEQNPEEKVLFIGMGGDGTMHEIINGVVAAEGENVMVACIPAGSGNDFARAFPSFQLTARSIKDLSLLNGKSESFDAAHYQSENNTGWFVNNLGIGFDALVAFSSNRSLLKKWLNLVGAGKLIYVFYLLRHLFTYRPTMLEIEVDGIMEQYSNVWFISVSNQPYYGGGMKISPKAIPQDGLLDLTIVHNLSRWKLLAVFLSVFKGSHLKYKEVAIKRGRVLQVKSDEFVRVHADGEDAGELAHQQIIHITVHQHKWKLFLPKMKGLDE</sequence>
<proteinExistence type="inferred from homology"/>
<keyword evidence="5" id="KW-0547">Nucleotide-binding</keyword>
<protein>
    <recommendedName>
        <fullName evidence="11">DAGKc domain-containing protein</fullName>
    </recommendedName>
</protein>
<dbReference type="InterPro" id="IPR017438">
    <property type="entry name" value="ATP-NAD_kinase_N"/>
</dbReference>
<dbReference type="InterPro" id="IPR050187">
    <property type="entry name" value="Lipid_Phosphate_FormReg"/>
</dbReference>
<dbReference type="InterPro" id="IPR005218">
    <property type="entry name" value="Diacylglycerol/lipid_kinase"/>
</dbReference>
<evidence type="ECO:0000256" key="3">
    <source>
        <dbReference type="ARBA" id="ARBA00022516"/>
    </source>
</evidence>
<keyword evidence="13" id="KW-1185">Reference proteome</keyword>
<dbReference type="SUPFAM" id="SSF111331">
    <property type="entry name" value="NAD kinase/diacylglycerol kinase-like"/>
    <property type="match status" value="1"/>
</dbReference>
<evidence type="ECO:0000256" key="9">
    <source>
        <dbReference type="ARBA" id="ARBA00023209"/>
    </source>
</evidence>
<dbReference type="AlphaFoldDB" id="A0A0C2RQ68"/>
<dbReference type="Proteomes" id="UP000031938">
    <property type="component" value="Unassembled WGS sequence"/>
</dbReference>
<evidence type="ECO:0000256" key="5">
    <source>
        <dbReference type="ARBA" id="ARBA00022741"/>
    </source>
</evidence>
<dbReference type="NCBIfam" id="TIGR00147">
    <property type="entry name" value="YegS/Rv2252/BmrU family lipid kinase"/>
    <property type="match status" value="1"/>
</dbReference>
<evidence type="ECO:0000313" key="12">
    <source>
        <dbReference type="EMBL" id="KIL43899.1"/>
    </source>
</evidence>
<dbReference type="InterPro" id="IPR001206">
    <property type="entry name" value="Diacylglycerol_kinase_cat_dom"/>
</dbReference>
<comment type="caution">
    <text evidence="12">The sequence shown here is derived from an EMBL/GenBank/DDBJ whole genome shotgun (WGS) entry which is preliminary data.</text>
</comment>
<keyword evidence="7" id="KW-0067">ATP-binding</keyword>
<dbReference type="PROSITE" id="PS50146">
    <property type="entry name" value="DAGK"/>
    <property type="match status" value="1"/>
</dbReference>
<comment type="cofactor">
    <cofactor evidence="1">
        <name>Mg(2+)</name>
        <dbReference type="ChEBI" id="CHEBI:18420"/>
    </cofactor>
</comment>
<dbReference type="RefSeq" id="WP_052474920.1">
    <property type="nucleotide sequence ID" value="NZ_JXRP01000020.1"/>
</dbReference>
<comment type="similarity">
    <text evidence="2">Belongs to the diacylglycerol/lipid kinase family.</text>
</comment>
<dbReference type="STRING" id="889306.KP78_37230"/>
<keyword evidence="8" id="KW-0443">Lipid metabolism</keyword>
<evidence type="ECO:0000256" key="8">
    <source>
        <dbReference type="ARBA" id="ARBA00023098"/>
    </source>
</evidence>
<dbReference type="Pfam" id="PF00781">
    <property type="entry name" value="DAGK_cat"/>
    <property type="match status" value="1"/>
</dbReference>
<dbReference type="Gene3D" id="3.40.50.10330">
    <property type="entry name" value="Probable inorganic polyphosphate/atp-NAD kinase, domain 1"/>
    <property type="match status" value="1"/>
</dbReference>